<organism evidence="2 3">
    <name type="scientific">Methanosarcina mazei WWM610</name>
    <dbReference type="NCBI Taxonomy" id="1434117"/>
    <lineage>
        <taxon>Archaea</taxon>
        <taxon>Methanobacteriati</taxon>
        <taxon>Methanobacteriota</taxon>
        <taxon>Stenosarchaea group</taxon>
        <taxon>Methanomicrobia</taxon>
        <taxon>Methanosarcinales</taxon>
        <taxon>Methanosarcinaceae</taxon>
        <taxon>Methanosarcina</taxon>
    </lineage>
</organism>
<keyword evidence="1" id="KW-1133">Transmembrane helix</keyword>
<reference evidence="2 3" key="1">
    <citation type="submission" date="2014-07" db="EMBL/GenBank/DDBJ databases">
        <title>Methanogenic archaea and the global carbon cycle.</title>
        <authorList>
            <person name="Henriksen J.R."/>
            <person name="Luke J."/>
            <person name="Reinhart S."/>
            <person name="Benedict M.N."/>
            <person name="Youngblut N.D."/>
            <person name="Metcalf M.E."/>
            <person name="Whitaker R.J."/>
            <person name="Metcalf W.W."/>
        </authorList>
    </citation>
    <scope>NUCLEOTIDE SEQUENCE [LARGE SCALE GENOMIC DNA]</scope>
    <source>
        <strain evidence="2 3">WWM610</strain>
    </source>
</reference>
<dbReference type="InterPro" id="IPR018723">
    <property type="entry name" value="DUF2254_membrane"/>
</dbReference>
<keyword evidence="1" id="KW-0812">Transmembrane</keyword>
<dbReference type="Pfam" id="PF10011">
    <property type="entry name" value="DUF2254"/>
    <property type="match status" value="1"/>
</dbReference>
<dbReference type="AlphaFoldDB" id="A0A0E3PZC0"/>
<sequence length="938" mass="109179">MRKFKRIISDFFQQTRRLWLTLLVLIFLLFCIMYSGLYTYLTTDSNSALYLLSTIAQSSASIIAIVISLSLLVVQYSATTYSARVVDIFKKDLRLWALIFFYGFSIIFSLIVIRLIKDSSDGYSYLGVNYLEICYTLALLLSFAAYISLIAYIPYILRMMKSSSVIDLLSDKIDIKSLSNSSYKVDELESKISKNEPRIDRIIINLHDEEDPFLPIFDIIRASIMRYDYATARNGLWTVSNCLYNIIKQNPHEEKRISEHVFKRIHEIWKLALKTKDSEFIYMVLVQYRYIGNICTIPIRKLDSVYIDFISKLKTKALITLYRTFNKPYSEEKVTQNGLLYTTFLAEYYIKEAFKSIVEMKDEEFQNLSIFLAFKINKIGSETFENRYELRIERPVKALESLEGSTSELSYVLSDIGIAAINAGTKSAFEVVIKTFNYIGEAAIHYNLIHSISHILENLKIIGEESAKKGEEFEHLTKQIVECLENLASKIDSNSQKLSGNTQNQIVEYYEYIKSNYHTYETTKDALVALKNREKRDISDISSYIAIIGIESIKNNKQDATKQTLKSLETVERVLRDGNESIAICKYMLNLGLEAVKKEQTFHLMEDIIKSIYSIGMLQFGYMFDWNRDFDERQEFLKKEHTDYLAKGLQLNYSDFIDTVDFKYLNNGEQTLIINGNERKDIKCLSLKNIDGRYHSGFRALKLFKIDFFENSKTAYYEVPKLLEELFDSILEYALKSPSDETIKLFGMIIQCFENFGTISANFRDKFSLNIFMRSMVTVGNSLVDNPINTERFIRSQIAKRDSLDNSINLEDNKDQKARECLELAAVAASDSIYKLAIQCLKYNLVDYNTFYQLVWCLIYIEKEYPDAFYWEENKLERILEKIKECEFEKSECDKIIKLISENGTKPIKIEKTGVRWKAVRHTPKRRAIRRMKEKASE</sequence>
<feature type="transmembrane region" description="Helical" evidence="1">
    <location>
        <begin position="136"/>
        <end position="157"/>
    </location>
</feature>
<accession>A0A0E3PZC0</accession>
<evidence type="ECO:0008006" key="4">
    <source>
        <dbReference type="Google" id="ProtNLM"/>
    </source>
</evidence>
<gene>
    <name evidence="2" type="ORF">MSMAW_2082</name>
</gene>
<dbReference type="RefSeq" id="WP_048049936.1">
    <property type="nucleotide sequence ID" value="NZ_CP009509.1"/>
</dbReference>
<evidence type="ECO:0000313" key="2">
    <source>
        <dbReference type="EMBL" id="AKB41073.1"/>
    </source>
</evidence>
<feature type="transmembrane region" description="Helical" evidence="1">
    <location>
        <begin position="95"/>
        <end position="116"/>
    </location>
</feature>
<proteinExistence type="predicted"/>
<evidence type="ECO:0000313" key="3">
    <source>
        <dbReference type="Proteomes" id="UP000033058"/>
    </source>
</evidence>
<evidence type="ECO:0000256" key="1">
    <source>
        <dbReference type="SAM" id="Phobius"/>
    </source>
</evidence>
<dbReference type="HOGENOM" id="CLU_318490_0_0_2"/>
<name>A0A0E3PZC0_METMZ</name>
<dbReference type="GeneID" id="24851817"/>
<dbReference type="Proteomes" id="UP000033058">
    <property type="component" value="Chromosome"/>
</dbReference>
<keyword evidence="1" id="KW-0472">Membrane</keyword>
<dbReference type="EMBL" id="CP009509">
    <property type="protein sequence ID" value="AKB41073.1"/>
    <property type="molecule type" value="Genomic_DNA"/>
</dbReference>
<feature type="transmembrane region" description="Helical" evidence="1">
    <location>
        <begin position="20"/>
        <end position="41"/>
    </location>
</feature>
<protein>
    <recommendedName>
        <fullName evidence="4">DUF2254 domain-containing protein</fullName>
    </recommendedName>
</protein>
<feature type="transmembrane region" description="Helical" evidence="1">
    <location>
        <begin position="47"/>
        <end position="74"/>
    </location>
</feature>
<dbReference type="PATRIC" id="fig|1434117.4.peg.2658"/>